<dbReference type="InterPro" id="IPR029787">
    <property type="entry name" value="Nucleotide_cyclase"/>
</dbReference>
<evidence type="ECO:0000259" key="4">
    <source>
        <dbReference type="PROSITE" id="PS50887"/>
    </source>
</evidence>
<dbReference type="AlphaFoldDB" id="A0A2A4MLW1"/>
<evidence type="ECO:0000256" key="1">
    <source>
        <dbReference type="PROSITE-ProRule" id="PRU00169"/>
    </source>
</evidence>
<accession>A0A2A4MLW1</accession>
<dbReference type="PROSITE" id="PS50883">
    <property type="entry name" value="EAL"/>
    <property type="match status" value="1"/>
</dbReference>
<dbReference type="GO" id="GO:0000160">
    <property type="term" value="P:phosphorelay signal transduction system"/>
    <property type="evidence" value="ECO:0007669"/>
    <property type="project" value="InterPro"/>
</dbReference>
<feature type="domain" description="Response regulatory" evidence="2">
    <location>
        <begin position="6"/>
        <end position="131"/>
    </location>
</feature>
<dbReference type="Gene3D" id="3.30.70.270">
    <property type="match status" value="1"/>
</dbReference>
<dbReference type="InterPro" id="IPR050706">
    <property type="entry name" value="Cyclic-di-GMP_PDE-like"/>
</dbReference>
<sequence length="581" mass="65480">MENSIRILLVGDNAAQDSTVEQYLLAAYGQNLALDRVGDLEQARAVIAAQTFDIFLFDQLFSATQLYREKIQTGLDLARWAHTHGGCPPVILLSNSNDYATDVAVMEYGVSDFLVKDQLDSVKLERAIRYALRRYRYEQKLLQLAYRDPLTKLHNTISLKRVLQKLLQDSRRNSGYFAVISLDLDHFKQVNQALGYQMGDDFLKVSANILSTCCGPSDIIARKDGDEFTIIASNLYDRRAVSDLASRIIDSFAKGVEINTHSIVISLSIGIAVFPSDSSDATELLHFSNHALSQARLMDGNSCCFYDLQENKKIREQVLLQNEIAVGISKQEFELYYQPIVEINTGYPMYVEALMRWNHPQKGLVSPDVFIPLMELTSQIVTMGEWSIEAAARQYTEWIQQGLPPIPIAVNISAVQFVSGTLVETINRVIKDYELNASFLILEITESSMMDADKAMQVITQLHSAGIKISVDDFGTGYSSLTYLKRFDINILKIDKEFVGNLTKDREDDAITGAIIALGRSLQLSLVAEGVETQTQRDFLINHKCHFAQGYLFGRPMRADDFVSWYKQHRLMRGNQKAIKS</sequence>
<keyword evidence="1" id="KW-0597">Phosphoprotein</keyword>
<proteinExistence type="predicted"/>
<dbReference type="Pfam" id="PF00990">
    <property type="entry name" value="GGDEF"/>
    <property type="match status" value="1"/>
</dbReference>
<dbReference type="Gene3D" id="3.40.50.2300">
    <property type="match status" value="1"/>
</dbReference>
<dbReference type="InterPro" id="IPR001789">
    <property type="entry name" value="Sig_transdc_resp-reg_receiver"/>
</dbReference>
<dbReference type="SUPFAM" id="SSF55073">
    <property type="entry name" value="Nucleotide cyclase"/>
    <property type="match status" value="1"/>
</dbReference>
<dbReference type="CDD" id="cd00156">
    <property type="entry name" value="REC"/>
    <property type="match status" value="1"/>
</dbReference>
<evidence type="ECO:0000313" key="6">
    <source>
        <dbReference type="Proteomes" id="UP000218172"/>
    </source>
</evidence>
<evidence type="ECO:0000259" key="2">
    <source>
        <dbReference type="PROSITE" id="PS50110"/>
    </source>
</evidence>
<dbReference type="SUPFAM" id="SSF52172">
    <property type="entry name" value="CheY-like"/>
    <property type="match status" value="1"/>
</dbReference>
<dbReference type="InterPro" id="IPR000160">
    <property type="entry name" value="GGDEF_dom"/>
</dbReference>
<dbReference type="PROSITE" id="PS50110">
    <property type="entry name" value="RESPONSE_REGULATORY"/>
    <property type="match status" value="1"/>
</dbReference>
<evidence type="ECO:0008006" key="7">
    <source>
        <dbReference type="Google" id="ProtNLM"/>
    </source>
</evidence>
<feature type="domain" description="GGDEF" evidence="4">
    <location>
        <begin position="175"/>
        <end position="308"/>
    </location>
</feature>
<dbReference type="PROSITE" id="PS50887">
    <property type="entry name" value="GGDEF"/>
    <property type="match status" value="1"/>
</dbReference>
<dbReference type="Pfam" id="PF00563">
    <property type="entry name" value="EAL"/>
    <property type="match status" value="1"/>
</dbReference>
<dbReference type="PANTHER" id="PTHR33121:SF70">
    <property type="entry name" value="SIGNALING PROTEIN YKOW"/>
    <property type="match status" value="1"/>
</dbReference>
<dbReference type="CDD" id="cd01948">
    <property type="entry name" value="EAL"/>
    <property type="match status" value="1"/>
</dbReference>
<dbReference type="InterPro" id="IPR001633">
    <property type="entry name" value="EAL_dom"/>
</dbReference>
<protein>
    <recommendedName>
        <fullName evidence="7">GGDEF domain-containing response regulator</fullName>
    </recommendedName>
</protein>
<comment type="caution">
    <text evidence="5">The sequence shown here is derived from an EMBL/GenBank/DDBJ whole genome shotgun (WGS) entry which is preliminary data.</text>
</comment>
<dbReference type="InterPro" id="IPR035919">
    <property type="entry name" value="EAL_sf"/>
</dbReference>
<reference evidence="6" key="1">
    <citation type="submission" date="2017-08" db="EMBL/GenBank/DDBJ databases">
        <title>A dynamic microbial community with high functional redundancy inhabits the cold, oxic subseafloor aquifer.</title>
        <authorList>
            <person name="Tully B.J."/>
            <person name="Wheat C.G."/>
            <person name="Glazer B.T."/>
            <person name="Huber J.A."/>
        </authorList>
    </citation>
    <scope>NUCLEOTIDE SEQUENCE [LARGE SCALE GENOMIC DNA]</scope>
</reference>
<gene>
    <name evidence="5" type="ORF">COC19_05715</name>
</gene>
<organism evidence="5 6">
    <name type="scientific">SAR86 cluster bacterium</name>
    <dbReference type="NCBI Taxonomy" id="2030880"/>
    <lineage>
        <taxon>Bacteria</taxon>
        <taxon>Pseudomonadati</taxon>
        <taxon>Pseudomonadota</taxon>
        <taxon>Gammaproteobacteria</taxon>
        <taxon>SAR86 cluster</taxon>
    </lineage>
</organism>
<dbReference type="PANTHER" id="PTHR33121">
    <property type="entry name" value="CYCLIC DI-GMP PHOSPHODIESTERASE PDEF"/>
    <property type="match status" value="1"/>
</dbReference>
<dbReference type="SMART" id="SM00448">
    <property type="entry name" value="REC"/>
    <property type="match status" value="1"/>
</dbReference>
<dbReference type="Gene3D" id="3.20.20.450">
    <property type="entry name" value="EAL domain"/>
    <property type="match status" value="1"/>
</dbReference>
<evidence type="ECO:0000313" key="5">
    <source>
        <dbReference type="EMBL" id="PCH60606.1"/>
    </source>
</evidence>
<feature type="modified residue" description="4-aspartylphosphate" evidence="1">
    <location>
        <position position="58"/>
    </location>
</feature>
<dbReference type="InterPro" id="IPR011006">
    <property type="entry name" value="CheY-like_superfamily"/>
</dbReference>
<name>A0A2A4MLW1_9GAMM</name>
<dbReference type="EMBL" id="NVQR01000087">
    <property type="protein sequence ID" value="PCH60606.1"/>
    <property type="molecule type" value="Genomic_DNA"/>
</dbReference>
<dbReference type="GO" id="GO:0071111">
    <property type="term" value="F:cyclic-guanylate-specific phosphodiesterase activity"/>
    <property type="evidence" value="ECO:0007669"/>
    <property type="project" value="InterPro"/>
</dbReference>
<dbReference type="Proteomes" id="UP000218172">
    <property type="component" value="Unassembled WGS sequence"/>
</dbReference>
<feature type="domain" description="EAL" evidence="3">
    <location>
        <begin position="317"/>
        <end position="570"/>
    </location>
</feature>
<dbReference type="NCBIfam" id="TIGR00254">
    <property type="entry name" value="GGDEF"/>
    <property type="match status" value="1"/>
</dbReference>
<dbReference type="InterPro" id="IPR043128">
    <property type="entry name" value="Rev_trsase/Diguanyl_cyclase"/>
</dbReference>
<dbReference type="SMART" id="SM00052">
    <property type="entry name" value="EAL"/>
    <property type="match status" value="1"/>
</dbReference>
<evidence type="ECO:0000259" key="3">
    <source>
        <dbReference type="PROSITE" id="PS50883"/>
    </source>
</evidence>
<dbReference type="SMART" id="SM00267">
    <property type="entry name" value="GGDEF"/>
    <property type="match status" value="1"/>
</dbReference>
<dbReference type="CDD" id="cd01949">
    <property type="entry name" value="GGDEF"/>
    <property type="match status" value="1"/>
</dbReference>
<dbReference type="SUPFAM" id="SSF141868">
    <property type="entry name" value="EAL domain-like"/>
    <property type="match status" value="1"/>
</dbReference>